<reference evidence="4 5" key="1">
    <citation type="submission" date="2019-05" db="EMBL/GenBank/DDBJ databases">
        <title>Marinobacter panjinensis sp. nov., a moderately halophilic bacterium isolated from sea tidal flat environment.</title>
        <authorList>
            <person name="Yang W."/>
            <person name="An M."/>
            <person name="He W."/>
            <person name="Luo X."/>
            <person name="Zhu L."/>
            <person name="Chen G."/>
            <person name="Zhang Y."/>
            <person name="Wang Y."/>
        </authorList>
    </citation>
    <scope>NUCLEOTIDE SEQUENCE [LARGE SCALE GENOMIC DNA]</scope>
    <source>
        <strain evidence="4 5">PJ-16</strain>
    </source>
</reference>
<sequence length="424" mass="45917">MHIAVIGAGVVGATTAQALSLRGHKVTVIERLGQAGLETSRANAGQRSYGSVYPWASPAMIKKALPWLMQRDGPLKMHIPPSLATLRFLVATWRYAMTPGLFDANKRAMLRLGAYSRECFQSLEENLELDFDGDRGGLIELASSEESLQGLQAKAALLHEMGIAHQLLDPEETYECEPGLARSGPLKGALQVTEDGTGDCHRFTQGIAKACEAEGVRFLYETEVTGVVREQGRLCALTLAANASGAPRESLAADAFVLCAGTDSNEFASHFRLRVPSYPVKGYSLTAPLIDPERAPRSTLVDDLYKVAATRLGTRMRVTGFVELAGYNRQIPERRLATLRKAIDSRFPGAADLKSAEAWTGFRPMTPDGPPIIGAGRERNLYLNTGHGTFGWTFSAAAAQLTAQLIDGEKTAVPLKPFSPQRFD</sequence>
<dbReference type="NCBIfam" id="NF001933">
    <property type="entry name" value="PRK00711.1"/>
    <property type="match status" value="1"/>
</dbReference>
<protein>
    <submittedName>
        <fullName evidence="4">FAD-dependent oxidoreductase</fullName>
    </submittedName>
</protein>
<name>A0A4U6R5N0_9GAMM</name>
<dbReference type="GO" id="GO:0008718">
    <property type="term" value="F:D-amino-acid dehydrogenase activity"/>
    <property type="evidence" value="ECO:0007669"/>
    <property type="project" value="TreeGrafter"/>
</dbReference>
<dbReference type="Gene3D" id="3.50.50.60">
    <property type="entry name" value="FAD/NAD(P)-binding domain"/>
    <property type="match status" value="2"/>
</dbReference>
<dbReference type="Pfam" id="PF01266">
    <property type="entry name" value="DAO"/>
    <property type="match status" value="1"/>
</dbReference>
<evidence type="ECO:0000256" key="1">
    <source>
        <dbReference type="ARBA" id="ARBA00009410"/>
    </source>
</evidence>
<dbReference type="InterPro" id="IPR036188">
    <property type="entry name" value="FAD/NAD-bd_sf"/>
</dbReference>
<gene>
    <name evidence="4" type="ORF">FDP08_12730</name>
</gene>
<comment type="similarity">
    <text evidence="1">Belongs to the DadA oxidoreductase family.</text>
</comment>
<dbReference type="SUPFAM" id="SSF54373">
    <property type="entry name" value="FAD-linked reductases, C-terminal domain"/>
    <property type="match status" value="1"/>
</dbReference>
<dbReference type="PANTHER" id="PTHR13847">
    <property type="entry name" value="SARCOSINE DEHYDROGENASE-RELATED"/>
    <property type="match status" value="1"/>
</dbReference>
<keyword evidence="2" id="KW-0560">Oxidoreductase</keyword>
<dbReference type="RefSeq" id="WP_137436511.1">
    <property type="nucleotide sequence ID" value="NZ_JANRHC010000002.1"/>
</dbReference>
<evidence type="ECO:0000313" key="4">
    <source>
        <dbReference type="EMBL" id="TKV68893.1"/>
    </source>
</evidence>
<comment type="caution">
    <text evidence="4">The sequence shown here is derived from an EMBL/GenBank/DDBJ whole genome shotgun (WGS) entry which is preliminary data.</text>
</comment>
<dbReference type="GO" id="GO:0005737">
    <property type="term" value="C:cytoplasm"/>
    <property type="evidence" value="ECO:0007669"/>
    <property type="project" value="TreeGrafter"/>
</dbReference>
<feature type="domain" description="FAD dependent oxidoreductase" evidence="3">
    <location>
        <begin position="3"/>
        <end position="405"/>
    </location>
</feature>
<dbReference type="GO" id="GO:0055130">
    <property type="term" value="P:D-alanine catabolic process"/>
    <property type="evidence" value="ECO:0007669"/>
    <property type="project" value="TreeGrafter"/>
</dbReference>
<evidence type="ECO:0000256" key="2">
    <source>
        <dbReference type="ARBA" id="ARBA00023002"/>
    </source>
</evidence>
<dbReference type="Proteomes" id="UP000308488">
    <property type="component" value="Unassembled WGS sequence"/>
</dbReference>
<dbReference type="PANTHER" id="PTHR13847:SF280">
    <property type="entry name" value="D-AMINO ACID DEHYDROGENASE"/>
    <property type="match status" value="1"/>
</dbReference>
<accession>A0A4U6R5N0</accession>
<evidence type="ECO:0000313" key="5">
    <source>
        <dbReference type="Proteomes" id="UP000308488"/>
    </source>
</evidence>
<dbReference type="EMBL" id="SZYH01000001">
    <property type="protein sequence ID" value="TKV68893.1"/>
    <property type="molecule type" value="Genomic_DNA"/>
</dbReference>
<dbReference type="OrthoDB" id="9805337at2"/>
<dbReference type="GO" id="GO:0005886">
    <property type="term" value="C:plasma membrane"/>
    <property type="evidence" value="ECO:0007669"/>
    <property type="project" value="TreeGrafter"/>
</dbReference>
<keyword evidence="5" id="KW-1185">Reference proteome</keyword>
<dbReference type="InterPro" id="IPR006076">
    <property type="entry name" value="FAD-dep_OxRdtase"/>
</dbReference>
<dbReference type="AlphaFoldDB" id="A0A4U6R5N0"/>
<dbReference type="SUPFAM" id="SSF51905">
    <property type="entry name" value="FAD/NAD(P)-binding domain"/>
    <property type="match status" value="1"/>
</dbReference>
<evidence type="ECO:0000259" key="3">
    <source>
        <dbReference type="Pfam" id="PF01266"/>
    </source>
</evidence>
<proteinExistence type="inferred from homology"/>
<dbReference type="Gene3D" id="3.30.9.10">
    <property type="entry name" value="D-Amino Acid Oxidase, subunit A, domain 2"/>
    <property type="match status" value="1"/>
</dbReference>
<organism evidence="4 5">
    <name type="scientific">Marinobacter panjinensis</name>
    <dbReference type="NCBI Taxonomy" id="2576384"/>
    <lineage>
        <taxon>Bacteria</taxon>
        <taxon>Pseudomonadati</taxon>
        <taxon>Pseudomonadota</taxon>
        <taxon>Gammaproteobacteria</taxon>
        <taxon>Pseudomonadales</taxon>
        <taxon>Marinobacteraceae</taxon>
        <taxon>Marinobacter</taxon>
    </lineage>
</organism>